<protein>
    <submittedName>
        <fullName evidence="2">DUF5805 domain-containing protein</fullName>
    </submittedName>
</protein>
<sequence length="124" mass="13639">MASDKSLNVTVPKEDLDRFDKEAEKMGFNSRAAYLRAMINAGRREFGLDPQGDGAEDGTLQDFIDERILDAVNAADGARSGEVIEEVTGEIEDLVRESIEQLNETGTIEYSVNDDGLIVAKRDN</sequence>
<dbReference type="RefSeq" id="WP_222923357.1">
    <property type="nucleotide sequence ID" value="NZ_CP082286.1"/>
</dbReference>
<dbReference type="Pfam" id="PF01402">
    <property type="entry name" value="RHH_1"/>
    <property type="match status" value="1"/>
</dbReference>
<dbReference type="InterPro" id="IPR002145">
    <property type="entry name" value="CopG"/>
</dbReference>
<dbReference type="EMBL" id="JBHMAJ010000006">
    <property type="protein sequence ID" value="MFB9824074.1"/>
    <property type="molecule type" value="Genomic_DNA"/>
</dbReference>
<reference evidence="2" key="1">
    <citation type="submission" date="2024-09" db="EMBL/GenBank/DDBJ databases">
        <authorList>
            <person name="Sun Q."/>
        </authorList>
    </citation>
    <scope>NUCLEOTIDE SEQUENCE [LARGE SCALE GENOMIC DNA]</scope>
    <source>
        <strain evidence="2">JCM 31273</strain>
    </source>
</reference>
<dbReference type="GeneID" id="67210095"/>
<proteinExistence type="predicted"/>
<evidence type="ECO:0000313" key="3">
    <source>
        <dbReference type="Proteomes" id="UP001589595"/>
    </source>
</evidence>
<keyword evidence="3" id="KW-1185">Reference proteome</keyword>
<name>A0ABD5MJU6_9EURY</name>
<dbReference type="Proteomes" id="UP001589595">
    <property type="component" value="Unassembled WGS sequence"/>
</dbReference>
<feature type="domain" description="Ribbon-helix-helix protein CopG" evidence="1">
    <location>
        <begin position="5"/>
        <end position="40"/>
    </location>
</feature>
<gene>
    <name evidence="2" type="ORF">ACFFOL_07800</name>
</gene>
<evidence type="ECO:0000259" key="1">
    <source>
        <dbReference type="Pfam" id="PF01402"/>
    </source>
</evidence>
<dbReference type="Pfam" id="PF19121">
    <property type="entry name" value="DUF5805"/>
    <property type="match status" value="1"/>
</dbReference>
<organism evidence="2 3">
    <name type="scientific">Halobaculum roseum</name>
    <dbReference type="NCBI Taxonomy" id="2175149"/>
    <lineage>
        <taxon>Archaea</taxon>
        <taxon>Methanobacteriati</taxon>
        <taxon>Methanobacteriota</taxon>
        <taxon>Stenosarchaea group</taxon>
        <taxon>Halobacteria</taxon>
        <taxon>Halobacteriales</taxon>
        <taxon>Haloferacaceae</taxon>
        <taxon>Halobaculum</taxon>
    </lineage>
</organism>
<evidence type="ECO:0000313" key="2">
    <source>
        <dbReference type="EMBL" id="MFB9824074.1"/>
    </source>
</evidence>
<dbReference type="InterPro" id="IPR043828">
    <property type="entry name" value="DUF5805"/>
</dbReference>
<comment type="caution">
    <text evidence="2">The sequence shown here is derived from an EMBL/GenBank/DDBJ whole genome shotgun (WGS) entry which is preliminary data.</text>
</comment>
<dbReference type="CDD" id="cd22231">
    <property type="entry name" value="RHH_NikR_HicB-like"/>
    <property type="match status" value="1"/>
</dbReference>
<dbReference type="AlphaFoldDB" id="A0ABD5MJU6"/>
<accession>A0ABD5MJU6</accession>